<feature type="domain" description="DUF58" evidence="1">
    <location>
        <begin position="46"/>
        <end position="219"/>
    </location>
</feature>
<comment type="caution">
    <text evidence="2">The sequence shown here is derived from an EMBL/GenBank/DDBJ whole genome shotgun (WGS) entry which is preliminary data.</text>
</comment>
<dbReference type="AlphaFoldDB" id="A0A8I0KQ27"/>
<reference evidence="2 3" key="1">
    <citation type="submission" date="2020-08" db="EMBL/GenBank/DDBJ databases">
        <title>Winkia gen. nov., sp. nov., isolated from faeces of the Anser albifrons in China.</title>
        <authorList>
            <person name="Liu Q."/>
        </authorList>
    </citation>
    <scope>NUCLEOTIDE SEQUENCE [LARGE SCALE GENOMIC DNA]</scope>
    <source>
        <strain evidence="2 3">C62</strain>
    </source>
</reference>
<dbReference type="Gene3D" id="3.40.50.410">
    <property type="entry name" value="von Willebrand factor, type A domain"/>
    <property type="match status" value="1"/>
</dbReference>
<dbReference type="RefSeq" id="WP_191071566.1">
    <property type="nucleotide sequence ID" value="NZ_CP060506.1"/>
</dbReference>
<dbReference type="PANTHER" id="PTHR33608">
    <property type="entry name" value="BLL2464 PROTEIN"/>
    <property type="match status" value="1"/>
</dbReference>
<dbReference type="PANTHER" id="PTHR33608:SF6">
    <property type="entry name" value="BLL2464 PROTEIN"/>
    <property type="match status" value="1"/>
</dbReference>
<name>A0A8I0KQ27_9ACTO</name>
<protein>
    <submittedName>
        <fullName evidence="2">DUF58 domain-containing protein</fullName>
    </submittedName>
</protein>
<evidence type="ECO:0000313" key="3">
    <source>
        <dbReference type="Proteomes" id="UP000627538"/>
    </source>
</evidence>
<keyword evidence="3" id="KW-1185">Reference proteome</keyword>
<accession>A0A8I0KQ27</accession>
<dbReference type="InterPro" id="IPR036465">
    <property type="entry name" value="vWFA_dom_sf"/>
</dbReference>
<gene>
    <name evidence="2" type="ORF">H8R10_04690</name>
</gene>
<dbReference type="EMBL" id="JACRUO010000001">
    <property type="protein sequence ID" value="MBD3689525.1"/>
    <property type="molecule type" value="Genomic_DNA"/>
</dbReference>
<evidence type="ECO:0000259" key="1">
    <source>
        <dbReference type="Pfam" id="PF01882"/>
    </source>
</evidence>
<organism evidence="2 3">
    <name type="scientific">Nanchangia anserum</name>
    <dbReference type="NCBI Taxonomy" id="2692125"/>
    <lineage>
        <taxon>Bacteria</taxon>
        <taxon>Bacillati</taxon>
        <taxon>Actinomycetota</taxon>
        <taxon>Actinomycetes</taxon>
        <taxon>Actinomycetales</taxon>
        <taxon>Actinomycetaceae</taxon>
        <taxon>Nanchangia</taxon>
    </lineage>
</organism>
<dbReference type="SUPFAM" id="SSF53300">
    <property type="entry name" value="vWA-like"/>
    <property type="match status" value="1"/>
</dbReference>
<dbReference type="Proteomes" id="UP000627538">
    <property type="component" value="Unassembled WGS sequence"/>
</dbReference>
<dbReference type="InterPro" id="IPR002881">
    <property type="entry name" value="DUF58"/>
</dbReference>
<sequence length="290" mass="31275">MPSSSLLAAVRARLSLPHVRRAVRALEGAHHSLAADRGFDFDQIAPYQPGQDVSRIDWAATARSGEPMSRRFLTSTNAPLLVIADTGREMSALAPSGETKSAIAAEAAAILAFLAAMRSDPFGIVFGTRTQGRYLPPRSGNAHAEVVLRTLRAAYGPDQAPSHLGAVIAHANRMLRRPGLVVILTDIVQAGEAIEELRRLRARHRVYVLTIADRDPADLAGSDVYDAQLGPLDDTLLAHREVTAQARAWAAGVRRRAEEGLDSLAVPHRDVASSEGLIDAFYGLFRGRSR</sequence>
<proteinExistence type="predicted"/>
<evidence type="ECO:0000313" key="2">
    <source>
        <dbReference type="EMBL" id="MBD3689525.1"/>
    </source>
</evidence>
<dbReference type="Pfam" id="PF01882">
    <property type="entry name" value="DUF58"/>
    <property type="match status" value="1"/>
</dbReference>